<name>A0A8S5MDU0_9CAUD</name>
<organism evidence="2">
    <name type="scientific">Siphoviridae sp. ctYh54</name>
    <dbReference type="NCBI Taxonomy" id="2826379"/>
    <lineage>
        <taxon>Viruses</taxon>
        <taxon>Duplodnaviria</taxon>
        <taxon>Heunggongvirae</taxon>
        <taxon>Uroviricota</taxon>
        <taxon>Caudoviricetes</taxon>
    </lineage>
</organism>
<evidence type="ECO:0000313" key="2">
    <source>
        <dbReference type="EMBL" id="DAD80402.1"/>
    </source>
</evidence>
<dbReference type="InterPro" id="IPR023214">
    <property type="entry name" value="HAD_sf"/>
</dbReference>
<evidence type="ECO:0000259" key="1">
    <source>
        <dbReference type="Pfam" id="PF25109"/>
    </source>
</evidence>
<dbReference type="SUPFAM" id="SSF56784">
    <property type="entry name" value="HAD-like"/>
    <property type="match status" value="1"/>
</dbReference>
<feature type="domain" description="Polynucleotide kinase PNKP phosphatase" evidence="1">
    <location>
        <begin position="8"/>
        <end position="153"/>
    </location>
</feature>
<dbReference type="InterPro" id="IPR056782">
    <property type="entry name" value="HAD_PNKP"/>
</dbReference>
<dbReference type="Gene3D" id="3.40.50.1000">
    <property type="entry name" value="HAD superfamily/HAD-like"/>
    <property type="match status" value="1"/>
</dbReference>
<dbReference type="EMBL" id="BK014884">
    <property type="protein sequence ID" value="DAD80402.1"/>
    <property type="molecule type" value="Genomic_DNA"/>
</dbReference>
<accession>A0A8S5MDU0</accession>
<proteinExistence type="predicted"/>
<dbReference type="Pfam" id="PF25109">
    <property type="entry name" value="HAD_PNKP"/>
    <property type="match status" value="1"/>
</dbReference>
<dbReference type="InterPro" id="IPR036412">
    <property type="entry name" value="HAD-like_sf"/>
</dbReference>
<sequence length="161" mass="18820">MDFDDRRRAIICDIDNTILDIRHRFHYLNGENTDWDKFLSEDAIRQDVPMWDTVEVIGCLGKFYPIIFITGRNEGTRKITEEQISGLFKMTPLLNGKEIYMRTDGDYRQDIVIKKELYDKYVAPNYRIIAAFDDKPTVVELWRNLGITTYHVGEIASGDGF</sequence>
<protein>
    <recommendedName>
        <fullName evidence="1">Polynucleotide kinase PNKP phosphatase domain-containing protein</fullName>
    </recommendedName>
</protein>
<reference evidence="2" key="1">
    <citation type="journal article" date="2021" name="Proc. Natl. Acad. Sci. U.S.A.">
        <title>A Catalog of Tens of Thousands of Viruses from Human Metagenomes Reveals Hidden Associations with Chronic Diseases.</title>
        <authorList>
            <person name="Tisza M.J."/>
            <person name="Buck C.B."/>
        </authorList>
    </citation>
    <scope>NUCLEOTIDE SEQUENCE</scope>
    <source>
        <strain evidence="2">CtYh54</strain>
    </source>
</reference>